<dbReference type="PROSITE" id="PS50102">
    <property type="entry name" value="RRM"/>
    <property type="match status" value="1"/>
</dbReference>
<feature type="compositionally biased region" description="Basic and acidic residues" evidence="3">
    <location>
        <begin position="120"/>
        <end position="138"/>
    </location>
</feature>
<feature type="compositionally biased region" description="Pro residues" evidence="3">
    <location>
        <begin position="237"/>
        <end position="246"/>
    </location>
</feature>
<proteinExistence type="predicted"/>
<dbReference type="InterPro" id="IPR050441">
    <property type="entry name" value="RBM"/>
</dbReference>
<dbReference type="SMART" id="SM00361">
    <property type="entry name" value="RRM_1"/>
    <property type="match status" value="1"/>
</dbReference>
<evidence type="ECO:0000256" key="2">
    <source>
        <dbReference type="PROSITE-ProRule" id="PRU00176"/>
    </source>
</evidence>
<dbReference type="CDD" id="cd12382">
    <property type="entry name" value="RRM_RBMX_like"/>
    <property type="match status" value="1"/>
</dbReference>
<feature type="compositionally biased region" description="Gly residues" evidence="3">
    <location>
        <begin position="250"/>
        <end position="261"/>
    </location>
</feature>
<feature type="compositionally biased region" description="Low complexity" evidence="3">
    <location>
        <begin position="298"/>
        <end position="307"/>
    </location>
</feature>
<dbReference type="AlphaFoldDB" id="A0A401T6X0"/>
<comment type="caution">
    <text evidence="5">The sequence shown here is derived from an EMBL/GenBank/DDBJ whole genome shotgun (WGS) entry which is preliminary data.</text>
</comment>
<dbReference type="SMART" id="SM00360">
    <property type="entry name" value="RRM"/>
    <property type="match status" value="1"/>
</dbReference>
<dbReference type="EMBL" id="BEZZ01001175">
    <property type="protein sequence ID" value="GCC38406.1"/>
    <property type="molecule type" value="Genomic_DNA"/>
</dbReference>
<sequence length="474" mass="52458">MVSDPARVIEGQHWMLPELVNFSSSLFLSSEVWLLFPPGVISFGDKDRNCTDFQVTVTMVEADRPGKLFIGGLNTETNEKALEAVFGKYGRIVEVLLMKDRETNKSRGFAFVTFESPGDARDAARDMNGKSLDGKPIKVEQATKPAFENSGRRGPPPPPRSRGPPRGIRGGRGGSGGMRGPPQKGEHGEWIQEIEQCYLKRNVHFFRSPDPRDDMGAYSVSSRGPPLKRGPPGRANGPPPKRPLPSGPMRSGGMGGRGSGSRGPPSRERDSYGSPPSRREMMPSRRDDYMPRDDYYNSRDSYSSRDYPSSRDSRDYGPPPRDSYSSREYSHSGRDDYGSRGYSDRDGYGGREPRDYYNDRPSGGSYRDSYDGYGNSRGAPPARGPPPSYSGSGRYDDYSTSSRDGYGGGRDNYRSETYSSSRNDRVGRQDRGPAMPMERGYPPRNSYNSSSRGGNRGSGRGGNRYDRGSGRSRY</sequence>
<keyword evidence="1 2" id="KW-0694">RNA-binding</keyword>
<reference evidence="5 6" key="1">
    <citation type="journal article" date="2018" name="Nat. Ecol. Evol.">
        <title>Shark genomes provide insights into elasmobranch evolution and the origin of vertebrates.</title>
        <authorList>
            <person name="Hara Y"/>
            <person name="Yamaguchi K"/>
            <person name="Onimaru K"/>
            <person name="Kadota M"/>
            <person name="Koyanagi M"/>
            <person name="Keeley SD"/>
            <person name="Tatsumi K"/>
            <person name="Tanaka K"/>
            <person name="Motone F"/>
            <person name="Kageyama Y"/>
            <person name="Nozu R"/>
            <person name="Adachi N"/>
            <person name="Nishimura O"/>
            <person name="Nakagawa R"/>
            <person name="Tanegashima C"/>
            <person name="Kiyatake I"/>
            <person name="Matsumoto R"/>
            <person name="Murakumo K"/>
            <person name="Nishida K"/>
            <person name="Terakita A"/>
            <person name="Kuratani S"/>
            <person name="Sato K"/>
            <person name="Hyodo S Kuraku.S."/>
        </authorList>
    </citation>
    <scope>NUCLEOTIDE SEQUENCE [LARGE SCALE GENOMIC DNA]</scope>
</reference>
<feature type="region of interest" description="Disordered" evidence="3">
    <location>
        <begin position="206"/>
        <end position="474"/>
    </location>
</feature>
<feature type="region of interest" description="Disordered" evidence="3">
    <location>
        <begin position="120"/>
        <end position="187"/>
    </location>
</feature>
<dbReference type="InterPro" id="IPR003954">
    <property type="entry name" value="RRM_euk-type"/>
</dbReference>
<dbReference type="STRING" id="137246.A0A401T6X0"/>
<dbReference type="InterPro" id="IPR035979">
    <property type="entry name" value="RBD_domain_sf"/>
</dbReference>
<evidence type="ECO:0000313" key="6">
    <source>
        <dbReference type="Proteomes" id="UP000287033"/>
    </source>
</evidence>
<dbReference type="InterPro" id="IPR012677">
    <property type="entry name" value="Nucleotide-bd_a/b_plait_sf"/>
</dbReference>
<dbReference type="InterPro" id="IPR000504">
    <property type="entry name" value="RRM_dom"/>
</dbReference>
<feature type="compositionally biased region" description="Low complexity" evidence="3">
    <location>
        <begin position="223"/>
        <end position="236"/>
    </location>
</feature>
<organism evidence="5 6">
    <name type="scientific">Chiloscyllium punctatum</name>
    <name type="common">Brownbanded bambooshark</name>
    <name type="synonym">Hemiscyllium punctatum</name>
    <dbReference type="NCBI Taxonomy" id="137246"/>
    <lineage>
        <taxon>Eukaryota</taxon>
        <taxon>Metazoa</taxon>
        <taxon>Chordata</taxon>
        <taxon>Craniata</taxon>
        <taxon>Vertebrata</taxon>
        <taxon>Chondrichthyes</taxon>
        <taxon>Elasmobranchii</taxon>
        <taxon>Galeomorphii</taxon>
        <taxon>Galeoidea</taxon>
        <taxon>Orectolobiformes</taxon>
        <taxon>Hemiscylliidae</taxon>
        <taxon>Chiloscyllium</taxon>
    </lineage>
</organism>
<dbReference type="GO" id="GO:0043226">
    <property type="term" value="C:organelle"/>
    <property type="evidence" value="ECO:0007669"/>
    <property type="project" value="UniProtKB-ARBA"/>
</dbReference>
<dbReference type="Proteomes" id="UP000287033">
    <property type="component" value="Unassembled WGS sequence"/>
</dbReference>
<name>A0A401T6X0_CHIPU</name>
<feature type="compositionally biased region" description="Gly residues" evidence="3">
    <location>
        <begin position="168"/>
        <end position="179"/>
    </location>
</feature>
<feature type="domain" description="RRM" evidence="4">
    <location>
        <begin position="66"/>
        <end position="144"/>
    </location>
</feature>
<dbReference type="GO" id="GO:0003723">
    <property type="term" value="F:RNA binding"/>
    <property type="evidence" value="ECO:0007669"/>
    <property type="project" value="UniProtKB-UniRule"/>
</dbReference>
<feature type="compositionally biased region" description="Basic and acidic residues" evidence="3">
    <location>
        <begin position="324"/>
        <end position="358"/>
    </location>
</feature>
<evidence type="ECO:0000259" key="4">
    <source>
        <dbReference type="PROSITE" id="PS50102"/>
    </source>
</evidence>
<dbReference type="PANTHER" id="PTHR48034">
    <property type="entry name" value="TRANSFORMER-2 SEX-DETERMINING PROTEIN-RELATED"/>
    <property type="match status" value="1"/>
</dbReference>
<feature type="compositionally biased region" description="Basic and acidic residues" evidence="3">
    <location>
        <begin position="463"/>
        <end position="474"/>
    </location>
</feature>
<dbReference type="FunFam" id="3.30.70.330:FF:000119">
    <property type="entry name" value="RNA-binding motif protein, X chromosome"/>
    <property type="match status" value="1"/>
</dbReference>
<dbReference type="OrthoDB" id="439808at2759"/>
<feature type="compositionally biased region" description="Basic and acidic residues" evidence="3">
    <location>
        <begin position="422"/>
        <end position="431"/>
    </location>
</feature>
<dbReference type="OMA" id="HEGFFMG"/>
<feature type="compositionally biased region" description="Low complexity" evidence="3">
    <location>
        <begin position="444"/>
        <end position="453"/>
    </location>
</feature>
<dbReference type="Pfam" id="PF00076">
    <property type="entry name" value="RRM_1"/>
    <property type="match status" value="1"/>
</dbReference>
<evidence type="ECO:0000256" key="3">
    <source>
        <dbReference type="SAM" id="MobiDB-lite"/>
    </source>
</evidence>
<evidence type="ECO:0000256" key="1">
    <source>
        <dbReference type="ARBA" id="ARBA00022884"/>
    </source>
</evidence>
<protein>
    <recommendedName>
        <fullName evidence="4">RRM domain-containing protein</fullName>
    </recommendedName>
</protein>
<feature type="compositionally biased region" description="Low complexity" evidence="3">
    <location>
        <begin position="362"/>
        <end position="381"/>
    </location>
</feature>
<dbReference type="SUPFAM" id="SSF54928">
    <property type="entry name" value="RNA-binding domain, RBD"/>
    <property type="match status" value="1"/>
</dbReference>
<accession>A0A401T6X0</accession>
<gene>
    <name evidence="5" type="ORF">chiPu_0016920</name>
</gene>
<feature type="compositionally biased region" description="Low complexity" evidence="3">
    <location>
        <begin position="389"/>
        <end position="404"/>
    </location>
</feature>
<keyword evidence="6" id="KW-1185">Reference proteome</keyword>
<feature type="compositionally biased region" description="Basic and acidic residues" evidence="3">
    <location>
        <begin position="265"/>
        <end position="297"/>
    </location>
</feature>
<dbReference type="Gene3D" id="3.30.70.330">
    <property type="match status" value="1"/>
</dbReference>
<evidence type="ECO:0000313" key="5">
    <source>
        <dbReference type="EMBL" id="GCC38406.1"/>
    </source>
</evidence>